<evidence type="ECO:0000259" key="2">
    <source>
        <dbReference type="Pfam" id="PF01458"/>
    </source>
</evidence>
<dbReference type="EMBL" id="CAADFL010000618">
    <property type="protein sequence ID" value="VFK19423.1"/>
    <property type="molecule type" value="Genomic_DNA"/>
</dbReference>
<organism evidence="6">
    <name type="scientific">Candidatus Kentrum sp. FM</name>
    <dbReference type="NCBI Taxonomy" id="2126340"/>
    <lineage>
        <taxon>Bacteria</taxon>
        <taxon>Pseudomonadati</taxon>
        <taxon>Pseudomonadota</taxon>
        <taxon>Gammaproteobacteria</taxon>
        <taxon>Candidatus Kentrum</taxon>
    </lineage>
</organism>
<gene>
    <name evidence="5" type="ORF">BECKFM1743A_GA0114220_106412</name>
    <name evidence="6" type="ORF">BECKFM1743B_GA0114221_106183</name>
    <name evidence="4" type="ORF">BECKFM1743C_GA0114222_105923</name>
</gene>
<dbReference type="GO" id="GO:0016226">
    <property type="term" value="P:iron-sulfur cluster assembly"/>
    <property type="evidence" value="ECO:0007669"/>
    <property type="project" value="InterPro"/>
</dbReference>
<dbReference type="EMBL" id="CAADEZ010000641">
    <property type="protein sequence ID" value="VFJ72369.1"/>
    <property type="molecule type" value="Genomic_DNA"/>
</dbReference>
<evidence type="ECO:0000313" key="6">
    <source>
        <dbReference type="EMBL" id="VFK19423.1"/>
    </source>
</evidence>
<dbReference type="InterPro" id="IPR011542">
    <property type="entry name" value="SUF_FeS_clus_asmbl_SufD"/>
</dbReference>
<dbReference type="AlphaFoldDB" id="A0A450WQW0"/>
<dbReference type="EMBL" id="CAADFA010000592">
    <property type="protein sequence ID" value="VFJ71272.1"/>
    <property type="molecule type" value="Genomic_DNA"/>
</dbReference>
<dbReference type="InterPro" id="IPR045595">
    <property type="entry name" value="SufBD_N"/>
</dbReference>
<feature type="domain" description="SUF system FeS cluster assembly SufBD core" evidence="2">
    <location>
        <begin position="201"/>
        <end position="436"/>
    </location>
</feature>
<dbReference type="SUPFAM" id="SSF101960">
    <property type="entry name" value="Stabilizer of iron transporter SufD"/>
    <property type="match status" value="1"/>
</dbReference>
<dbReference type="Pfam" id="PF19295">
    <property type="entry name" value="SufBD_N"/>
    <property type="match status" value="1"/>
</dbReference>
<proteinExistence type="inferred from homology"/>
<feature type="domain" description="SUF system FeS cluster assembly SufBD N-terminal" evidence="3">
    <location>
        <begin position="14"/>
        <end position="193"/>
    </location>
</feature>
<name>A0A450WQW0_9GAMM</name>
<evidence type="ECO:0000256" key="1">
    <source>
        <dbReference type="ARBA" id="ARBA00043967"/>
    </source>
</evidence>
<protein>
    <submittedName>
        <fullName evidence="6">Fe-S cluster assembly protein SufD</fullName>
    </submittedName>
</protein>
<dbReference type="NCBIfam" id="TIGR01981">
    <property type="entry name" value="sufD"/>
    <property type="match status" value="1"/>
</dbReference>
<dbReference type="InterPro" id="IPR000825">
    <property type="entry name" value="SUF_FeS_clus_asmbl_SufBD_core"/>
</dbReference>
<comment type="similarity">
    <text evidence="1">Belongs to the iron-sulfur cluster assembly SufBD family.</text>
</comment>
<accession>A0A450WQW0</accession>
<evidence type="ECO:0000313" key="4">
    <source>
        <dbReference type="EMBL" id="VFJ71272.1"/>
    </source>
</evidence>
<sequence length="471" mass="50963">MTITHTTDGIIDHYRSAFSARAPHLPGAGTDWLPQRRREAFDRFSRLGFPSPDREDWKYTPIDALTEHSYRFADEQFADDGHPGDSLPERHRNTIEALYLPDTDGYCLVFIDGRHIPELSRAGKPAAGAVVGSLAENLAAPTGTPAARIPDRYLDRHLPTPVSGFAALNSALFTDGALIYLPAGTTLPEPVQLLFVSTHGEEPAISLPRILIVAEPGSAVDVVESFASLDDAIAGNAPHLTNAVTEIAVGANARVRHCKLQTEAEQTALHVATVRVHQAEDSRFLSHSVSAGARIARNDIEAVIDGEGGECTLDGLYLAGGRQHVDYHTRIEHAKPNGTSQERYKGILTGKAHGVFNGEVYVHPHAQHTDAKQRNENLLLSKNAQVDTKPQLDIFADDVQCAHGATVGQMDENMLFYLRSRGIAVDEAEKLLTYGFAGEIVHRAPVPGLETKLTHDVLTRALDSGFAGSGG</sequence>
<dbReference type="InterPro" id="IPR055346">
    <property type="entry name" value="Fe-S_cluster_assembly_SufBD"/>
</dbReference>
<dbReference type="InterPro" id="IPR037284">
    <property type="entry name" value="SUF_FeS_clus_asmbl_SufBD_sf"/>
</dbReference>
<evidence type="ECO:0000259" key="3">
    <source>
        <dbReference type="Pfam" id="PF19295"/>
    </source>
</evidence>
<evidence type="ECO:0000313" key="5">
    <source>
        <dbReference type="EMBL" id="VFJ72369.1"/>
    </source>
</evidence>
<dbReference type="PANTHER" id="PTHR43575">
    <property type="entry name" value="PROTEIN ABCI7, CHLOROPLASTIC"/>
    <property type="match status" value="1"/>
</dbReference>
<reference evidence="6" key="1">
    <citation type="submission" date="2019-02" db="EMBL/GenBank/DDBJ databases">
        <authorList>
            <person name="Gruber-Vodicka R. H."/>
            <person name="Seah K. B. B."/>
        </authorList>
    </citation>
    <scope>NUCLEOTIDE SEQUENCE</scope>
    <source>
        <strain evidence="5">BECK_BZ163</strain>
        <strain evidence="6">BECK_BZ164</strain>
        <strain evidence="4">BECK_BZ165</strain>
    </source>
</reference>
<dbReference type="PANTHER" id="PTHR43575:SF1">
    <property type="entry name" value="PROTEIN ABCI7, CHLOROPLASTIC"/>
    <property type="match status" value="1"/>
</dbReference>
<dbReference type="Pfam" id="PF01458">
    <property type="entry name" value="SUFBD_core"/>
    <property type="match status" value="1"/>
</dbReference>